<feature type="coiled-coil region" evidence="1">
    <location>
        <begin position="361"/>
        <end position="418"/>
    </location>
</feature>
<protein>
    <submittedName>
        <fullName evidence="3">ATP-binding protein</fullName>
    </submittedName>
</protein>
<dbReference type="InterPro" id="IPR003593">
    <property type="entry name" value="AAA+_ATPase"/>
</dbReference>
<dbReference type="SUPFAM" id="SSF52540">
    <property type="entry name" value="P-loop containing nucleoside triphosphate hydrolases"/>
    <property type="match status" value="1"/>
</dbReference>
<dbReference type="InterPro" id="IPR049050">
    <property type="entry name" value="nSTAND3"/>
</dbReference>
<gene>
    <name evidence="3" type="ORF">DWQ56_23885</name>
</gene>
<dbReference type="PANTHER" id="PTHR47691:SF3">
    <property type="entry name" value="HTH-TYPE TRANSCRIPTIONAL REGULATOR RV0890C-RELATED"/>
    <property type="match status" value="1"/>
</dbReference>
<dbReference type="EMBL" id="QQWE01000011">
    <property type="protein sequence ID" value="REJ52242.1"/>
    <property type="molecule type" value="Genomic_DNA"/>
</dbReference>
<name>A0A3E0LYM9_MICAE</name>
<accession>A0A3E0LYM9</accession>
<evidence type="ECO:0000313" key="3">
    <source>
        <dbReference type="EMBL" id="REJ52242.1"/>
    </source>
</evidence>
<evidence type="ECO:0000259" key="2">
    <source>
        <dbReference type="SMART" id="SM00382"/>
    </source>
</evidence>
<dbReference type="Pfam" id="PF20720">
    <property type="entry name" value="nSTAND3"/>
    <property type="match status" value="1"/>
</dbReference>
<comment type="caution">
    <text evidence="3">The sequence shown here is derived from an EMBL/GenBank/DDBJ whole genome shotgun (WGS) entry which is preliminary data.</text>
</comment>
<proteinExistence type="predicted"/>
<dbReference type="SMART" id="SM00382">
    <property type="entry name" value="AAA"/>
    <property type="match status" value="1"/>
</dbReference>
<dbReference type="AlphaFoldDB" id="A0A3E0LYM9"/>
<dbReference type="GO" id="GO:0005524">
    <property type="term" value="F:ATP binding"/>
    <property type="evidence" value="ECO:0007669"/>
    <property type="project" value="UniProtKB-KW"/>
</dbReference>
<evidence type="ECO:0000313" key="4">
    <source>
        <dbReference type="Proteomes" id="UP000256301"/>
    </source>
</evidence>
<dbReference type="InterPro" id="IPR027417">
    <property type="entry name" value="P-loop_NTPase"/>
</dbReference>
<dbReference type="PANTHER" id="PTHR47691">
    <property type="entry name" value="REGULATOR-RELATED"/>
    <property type="match status" value="1"/>
</dbReference>
<reference evidence="3 4" key="1">
    <citation type="submission" date="2017-08" db="EMBL/GenBank/DDBJ databases">
        <title>Functional genomic and metabolic studies of the symbiotic interactions of six Microcystis-dominated communities.</title>
        <authorList>
            <person name="Li Q."/>
            <person name="Lin F."/>
        </authorList>
    </citation>
    <scope>NUCLEOTIDE SEQUENCE [LARGE SCALE GENOMIC DNA]</scope>
    <source>
        <strain evidence="3">DA14</strain>
    </source>
</reference>
<feature type="domain" description="AAA+ ATPase" evidence="2">
    <location>
        <begin position="131"/>
        <end position="295"/>
    </location>
</feature>
<keyword evidence="3" id="KW-0547">Nucleotide-binding</keyword>
<organism evidence="3 4">
    <name type="scientific">Microcystis aeruginosa DA14</name>
    <dbReference type="NCBI Taxonomy" id="1987506"/>
    <lineage>
        <taxon>Bacteria</taxon>
        <taxon>Bacillati</taxon>
        <taxon>Cyanobacteriota</taxon>
        <taxon>Cyanophyceae</taxon>
        <taxon>Oscillatoriophycideae</taxon>
        <taxon>Chroococcales</taxon>
        <taxon>Microcystaceae</taxon>
        <taxon>Microcystis</taxon>
    </lineage>
</organism>
<sequence>MKLKLSVAGLEQVKTRWAQKQKEGWTRKYLCTEASQFSKPDGNWEEISNDPAHTYYSYYADNCSPETLDHFLRGKNIQSEGFFAFCRALNIDPSKVADLDNLLQKLTQDIEPIWVGRESLQSDLLEKLRGDCRIVVITGITGIGKTALAYKLALALCQEGFPPELPIDFDGFNQREDQQSQSEAQNFISTAIDLLNRGDEPVTAKQAKNPEQLLTQLVNHLSNNRRLIWFDSMENLLQGEKQDGSNRFKDPLWRVFFQKILEAENCQTRIVITSQDKPEDFETFSQDQYWHIQPLMGLEDQESLQLFERLFQQAEVELILHGRNLAYLKEIGKLYEGHPLAIRLISGDIIDRLNGDISTYYEENKSRFRRLREMIDEAQKANPDDYYKVNLMTKQLRKQLLEEEVERTIERLENTFKTAYLLLIYGSTYSSFEFKNAWFQNLQLFSEYEEQDLDLALFTLFNRYLVETQKQPGYEPHIKQHSLIRNVAFKHLVSTQRKEGNPNHE</sequence>
<dbReference type="Gene3D" id="3.40.50.300">
    <property type="entry name" value="P-loop containing nucleotide triphosphate hydrolases"/>
    <property type="match status" value="1"/>
</dbReference>
<dbReference type="Proteomes" id="UP000256301">
    <property type="component" value="Unassembled WGS sequence"/>
</dbReference>
<evidence type="ECO:0000256" key="1">
    <source>
        <dbReference type="SAM" id="Coils"/>
    </source>
</evidence>
<keyword evidence="3" id="KW-0067">ATP-binding</keyword>
<keyword evidence="1" id="KW-0175">Coiled coil</keyword>